<evidence type="ECO:0000256" key="1">
    <source>
        <dbReference type="ARBA" id="ARBA00004496"/>
    </source>
</evidence>
<dbReference type="AlphaFoldDB" id="A0A4W5M3M6"/>
<dbReference type="InterPro" id="IPR012486">
    <property type="entry name" value="Far11/STRP_N"/>
</dbReference>
<feature type="domain" description="Far11/STRP N-terminal" evidence="7">
    <location>
        <begin position="16"/>
        <end position="314"/>
    </location>
</feature>
<comment type="subcellular location">
    <subcellularLocation>
        <location evidence="1">Cytoplasm</location>
    </subcellularLocation>
</comment>
<evidence type="ECO:0000256" key="6">
    <source>
        <dbReference type="SAM" id="MobiDB-lite"/>
    </source>
</evidence>
<reference evidence="9" key="3">
    <citation type="submission" date="2025-09" db="UniProtKB">
        <authorList>
            <consortium name="Ensembl"/>
        </authorList>
    </citation>
    <scope>IDENTIFICATION</scope>
</reference>
<feature type="compositionally biased region" description="Acidic residues" evidence="6">
    <location>
        <begin position="329"/>
        <end position="343"/>
    </location>
</feature>
<dbReference type="Ensembl" id="ENSHHUT00000033743.1">
    <property type="protein sequence ID" value="ENSHHUP00000032414.1"/>
    <property type="gene ID" value="ENSHHUG00000019532.1"/>
</dbReference>
<accession>A0A4W5M3M6</accession>
<dbReference type="GeneTree" id="ENSGT00400000022095"/>
<dbReference type="GO" id="GO:0007010">
    <property type="term" value="P:cytoskeleton organization"/>
    <property type="evidence" value="ECO:0007669"/>
    <property type="project" value="TreeGrafter"/>
</dbReference>
<feature type="compositionally biased region" description="Basic and acidic residues" evidence="6">
    <location>
        <begin position="307"/>
        <end position="328"/>
    </location>
</feature>
<dbReference type="SMART" id="SM01293">
    <property type="entry name" value="DUF3402"/>
    <property type="match status" value="1"/>
</dbReference>
<keyword evidence="10" id="KW-1185">Reference proteome</keyword>
<evidence type="ECO:0000313" key="9">
    <source>
        <dbReference type="Ensembl" id="ENSHHUP00000032414.1"/>
    </source>
</evidence>
<proteinExistence type="inferred from homology"/>
<evidence type="ECO:0000256" key="5">
    <source>
        <dbReference type="ARBA" id="ARBA00046123"/>
    </source>
</evidence>
<name>A0A4W5M3M6_9TELE</name>
<reference evidence="9" key="2">
    <citation type="submission" date="2025-08" db="UniProtKB">
        <authorList>
            <consortium name="Ensembl"/>
        </authorList>
    </citation>
    <scope>IDENTIFICATION</scope>
</reference>
<feature type="domain" description="Far11/STRP C-terminal" evidence="8">
    <location>
        <begin position="288"/>
        <end position="712"/>
    </location>
</feature>
<reference evidence="10" key="1">
    <citation type="submission" date="2018-06" db="EMBL/GenBank/DDBJ databases">
        <title>Genome assembly of Danube salmon.</title>
        <authorList>
            <person name="Macqueen D.J."/>
            <person name="Gundappa M.K."/>
        </authorList>
    </citation>
    <scope>NUCLEOTIDE SEQUENCE [LARGE SCALE GENOMIC DNA]</scope>
</reference>
<organism evidence="9 10">
    <name type="scientific">Hucho hucho</name>
    <name type="common">huchen</name>
    <dbReference type="NCBI Taxonomy" id="62062"/>
    <lineage>
        <taxon>Eukaryota</taxon>
        <taxon>Metazoa</taxon>
        <taxon>Chordata</taxon>
        <taxon>Craniata</taxon>
        <taxon>Vertebrata</taxon>
        <taxon>Euteleostomi</taxon>
        <taxon>Actinopterygii</taxon>
        <taxon>Neopterygii</taxon>
        <taxon>Teleostei</taxon>
        <taxon>Protacanthopterygii</taxon>
        <taxon>Salmoniformes</taxon>
        <taxon>Salmonidae</taxon>
        <taxon>Salmoninae</taxon>
        <taxon>Hucho</taxon>
    </lineage>
</organism>
<dbReference type="PANTHER" id="PTHR13239:SF7">
    <property type="entry name" value="STRIATIN-INTERACTING PROTEIN 1"/>
    <property type="match status" value="1"/>
</dbReference>
<comment type="similarity">
    <text evidence="2">Belongs to the STRIP family.</text>
</comment>
<keyword evidence="4" id="KW-0597">Phosphoprotein</keyword>
<sequence>MHCICVCAPTQGFSESPDLEFEYADTDKWSAELSELYSYTEGPEFLLNRKCFEEEFRTHVSDKKWTELDVAQHRAHAMRLLDGLEVITREKRLKVSRAILYMVQGTFAECSSEAEVQHWMRYNIFLLLDVGTFTALVELLNMEVDNSAACSSAVRKPAISLADSTDLRVLLNIIYLMVVTIQQEDPADSPEWRATRETFKTELGSPLYNNEPISVMLFGMVTKFCSGHAPHFPMKKVLMLLWKSILFTLGGFEQLQNIKVRKREELRLPPLPEDSIRVIRSMRAASPPASASDLIEQQQKRARREHKSLIKQDNLDAFNEKDPYKSDDPREDEDDNDDNDNSMEAEPFPMERDEVMPPPILHPPSERVNFPKGLPWAPKVREKDIEHFLESSRSKFIDCPVTLLPLRLPCDSSPSQIALLKILLAAAPTSKAKTDSINILADVLPEEMPTTVLQSMKLGVDVNRHKEIIVKSISAILLLLLKHFKLNHVYQFEYMAQHLVFANCIPLILKFFNQNIISYITAKNSISVLDFPYCVVHELPELTAESLEAGDINQFCWRNLFSCINLLRILNKLTKWKHSRTMMLVVFKSAPILKRALKVKQAMMQLYVLKLLKVQTKYLGRQWRKSNMKTMSAIYQKVRHRLNDDWAYGNDLDARPWDFQAEECALRANIECFNSRRYDKNQRNPDFLPVDNCLQSVLGQRVDLPEDFQMNYDLWLEREVFSKPISWEELLQ</sequence>
<dbReference type="Proteomes" id="UP000314982">
    <property type="component" value="Unassembled WGS sequence"/>
</dbReference>
<evidence type="ECO:0000256" key="4">
    <source>
        <dbReference type="ARBA" id="ARBA00022553"/>
    </source>
</evidence>
<dbReference type="InterPro" id="IPR021819">
    <property type="entry name" value="Far11/STRP_C"/>
</dbReference>
<dbReference type="SMART" id="SM01292">
    <property type="entry name" value="N1221"/>
    <property type="match status" value="1"/>
</dbReference>
<dbReference type="InterPro" id="IPR040185">
    <property type="entry name" value="Far11/STRP"/>
</dbReference>
<keyword evidence="3" id="KW-0963">Cytoplasm</keyword>
<evidence type="ECO:0000259" key="7">
    <source>
        <dbReference type="SMART" id="SM01292"/>
    </source>
</evidence>
<comment type="function">
    <text evidence="5">Plays a role in the regulation of cell morphology and cytoskeletal organization. Required in the cortical actin filament dynamics and cell shape. Part of the striatin-interacting phosphatase and kinase (STRIPAK) complexes. STRIPAK complexes have critical roles in protein (de)phosphorylation and are regulators of multiple signaling pathways including Hippo, MAPK, nuclear receptor and cytoskeleton remodeling. Different types of STRIPAK complexes are involved in a variety of biological processes such as cell growth, differentiation, apoptosis, metabolism and immune regulation.</text>
</comment>
<evidence type="ECO:0000259" key="8">
    <source>
        <dbReference type="SMART" id="SM01293"/>
    </source>
</evidence>
<dbReference type="Pfam" id="PF11882">
    <property type="entry name" value="DUF3402"/>
    <property type="match status" value="1"/>
</dbReference>
<evidence type="ECO:0000256" key="3">
    <source>
        <dbReference type="ARBA" id="ARBA00022490"/>
    </source>
</evidence>
<dbReference type="PANTHER" id="PTHR13239">
    <property type="entry name" value="PROTEIN REQUIRED FOR HYPHAL ANASTOMOSIS HAM-2"/>
    <property type="match status" value="1"/>
</dbReference>
<evidence type="ECO:0000313" key="10">
    <source>
        <dbReference type="Proteomes" id="UP000314982"/>
    </source>
</evidence>
<feature type="region of interest" description="Disordered" evidence="6">
    <location>
        <begin position="284"/>
        <end position="360"/>
    </location>
</feature>
<dbReference type="GO" id="GO:0005829">
    <property type="term" value="C:cytosol"/>
    <property type="evidence" value="ECO:0007669"/>
    <property type="project" value="TreeGrafter"/>
</dbReference>
<protein>
    <submittedName>
        <fullName evidence="9">Striatin interacting protein 1</fullName>
    </submittedName>
</protein>
<dbReference type="Pfam" id="PF07923">
    <property type="entry name" value="N1221"/>
    <property type="match status" value="1"/>
</dbReference>
<evidence type="ECO:0000256" key="2">
    <source>
        <dbReference type="ARBA" id="ARBA00007062"/>
    </source>
</evidence>